<dbReference type="AlphaFoldDB" id="A0A401ULE2"/>
<dbReference type="Proteomes" id="UP000287872">
    <property type="component" value="Unassembled WGS sequence"/>
</dbReference>
<evidence type="ECO:0000313" key="1">
    <source>
        <dbReference type="EMBL" id="GCD10345.1"/>
    </source>
</evidence>
<organism evidence="1 2">
    <name type="scientific">Clostridium tagluense</name>
    <dbReference type="NCBI Taxonomy" id="360422"/>
    <lineage>
        <taxon>Bacteria</taxon>
        <taxon>Bacillati</taxon>
        <taxon>Bacillota</taxon>
        <taxon>Clostridia</taxon>
        <taxon>Eubacteriales</taxon>
        <taxon>Clostridiaceae</taxon>
        <taxon>Clostridium</taxon>
    </lineage>
</organism>
<dbReference type="RefSeq" id="WP_207669462.1">
    <property type="nucleotide sequence ID" value="NZ_BHYK01000009.1"/>
</dbReference>
<keyword evidence="2" id="KW-1185">Reference proteome</keyword>
<dbReference type="EMBL" id="BHYK01000009">
    <property type="protein sequence ID" value="GCD10345.1"/>
    <property type="molecule type" value="Genomic_DNA"/>
</dbReference>
<protein>
    <submittedName>
        <fullName evidence="1">Uncharacterized protein</fullName>
    </submittedName>
</protein>
<evidence type="ECO:0000313" key="2">
    <source>
        <dbReference type="Proteomes" id="UP000287872"/>
    </source>
</evidence>
<sequence length="76" mass="8762">MPAQCLSKEIDDISNLINMVSDKLIRARLNDMLQKNKKLLLDIDSPTIIEHLIKEIKELKQEVSKLKNKGYDGEKL</sequence>
<accession>A0A401ULE2</accession>
<reference evidence="1 2" key="1">
    <citation type="submission" date="2018-11" db="EMBL/GenBank/DDBJ databases">
        <title>Genome sequencing and assembly of Clostridium tagluense strain A121.</title>
        <authorList>
            <person name="Murakami T."/>
            <person name="Segawa T."/>
            <person name="Shcherbakova V.A."/>
            <person name="Mori H."/>
            <person name="Yoshimura Y."/>
        </authorList>
    </citation>
    <scope>NUCLEOTIDE SEQUENCE [LARGE SCALE GENOMIC DNA]</scope>
    <source>
        <strain evidence="1 2">A121</strain>
    </source>
</reference>
<name>A0A401ULE2_9CLOT</name>
<comment type="caution">
    <text evidence="1">The sequence shown here is derived from an EMBL/GenBank/DDBJ whole genome shotgun (WGS) entry which is preliminary data.</text>
</comment>
<proteinExistence type="predicted"/>
<gene>
    <name evidence="1" type="ORF">Ctaglu_19680</name>
</gene>